<evidence type="ECO:0000256" key="1">
    <source>
        <dbReference type="SAM" id="MobiDB-lite"/>
    </source>
</evidence>
<accession>A0AAP0QCE6</accession>
<sequence>MYIDDLKLGKGWKVQQGDLDVNLFSRNDAAPTEVNMEVLQMQSNRANDVDDFIYDIEDQDDTSNMDDYESSFELEDDTDMAPRRNKRPRSLPSSSYESPNGVAATSTISDHRSSMAQHKKAIGPLASKLSSECGVIVRTHASLKVESWKHIPWDDRMELFKLLLNRIHLDLEQEHVVLCVNDIMADCYRSHRYKLEQKYNEFGSDEEGRKHPPKNISLDIWEYLCDIWCK</sequence>
<feature type="region of interest" description="Disordered" evidence="1">
    <location>
        <begin position="59"/>
        <end position="117"/>
    </location>
</feature>
<dbReference type="Proteomes" id="UP001428341">
    <property type="component" value="Unassembled WGS sequence"/>
</dbReference>
<feature type="compositionally biased region" description="Polar residues" evidence="1">
    <location>
        <begin position="91"/>
        <end position="108"/>
    </location>
</feature>
<reference evidence="2 3" key="1">
    <citation type="submission" date="2024-05" db="EMBL/GenBank/DDBJ databases">
        <title>Haplotype-resolved chromosome-level genome assembly of Huyou (Citrus changshanensis).</title>
        <authorList>
            <person name="Miao C."/>
            <person name="Chen W."/>
            <person name="Wu Y."/>
            <person name="Wang L."/>
            <person name="Zhao S."/>
            <person name="Grierson D."/>
            <person name="Xu C."/>
            <person name="Chen K."/>
        </authorList>
    </citation>
    <scope>NUCLEOTIDE SEQUENCE [LARGE SCALE GENOMIC DNA]</scope>
    <source>
        <strain evidence="2">01-14</strain>
        <tissue evidence="2">Leaf</tissue>
    </source>
</reference>
<evidence type="ECO:0000313" key="3">
    <source>
        <dbReference type="Proteomes" id="UP001428341"/>
    </source>
</evidence>
<comment type="caution">
    <text evidence="2">The sequence shown here is derived from an EMBL/GenBank/DDBJ whole genome shotgun (WGS) entry which is preliminary data.</text>
</comment>
<feature type="compositionally biased region" description="Acidic residues" evidence="1">
    <location>
        <begin position="59"/>
        <end position="79"/>
    </location>
</feature>
<dbReference type="AlphaFoldDB" id="A0AAP0QCE6"/>
<gene>
    <name evidence="2" type="ORF">WN944_024237</name>
</gene>
<evidence type="ECO:0000313" key="2">
    <source>
        <dbReference type="EMBL" id="KAK9181100.1"/>
    </source>
</evidence>
<name>A0AAP0QCE6_9ROSI</name>
<keyword evidence="3" id="KW-1185">Reference proteome</keyword>
<organism evidence="2 3">
    <name type="scientific">Citrus x changshan-huyou</name>
    <dbReference type="NCBI Taxonomy" id="2935761"/>
    <lineage>
        <taxon>Eukaryota</taxon>
        <taxon>Viridiplantae</taxon>
        <taxon>Streptophyta</taxon>
        <taxon>Embryophyta</taxon>
        <taxon>Tracheophyta</taxon>
        <taxon>Spermatophyta</taxon>
        <taxon>Magnoliopsida</taxon>
        <taxon>eudicotyledons</taxon>
        <taxon>Gunneridae</taxon>
        <taxon>Pentapetalae</taxon>
        <taxon>rosids</taxon>
        <taxon>malvids</taxon>
        <taxon>Sapindales</taxon>
        <taxon>Rutaceae</taxon>
        <taxon>Aurantioideae</taxon>
        <taxon>Citrus</taxon>
    </lineage>
</organism>
<protein>
    <submittedName>
        <fullName evidence="2">Uncharacterized protein</fullName>
    </submittedName>
</protein>
<dbReference type="EMBL" id="JBCGBO010000024">
    <property type="protein sequence ID" value="KAK9181100.1"/>
    <property type="molecule type" value="Genomic_DNA"/>
</dbReference>
<proteinExistence type="predicted"/>